<dbReference type="AlphaFoldDB" id="Q0CS74"/>
<dbReference type="Proteomes" id="UP000007963">
    <property type="component" value="Unassembled WGS sequence"/>
</dbReference>
<keyword evidence="1" id="KW-0732">Signal</keyword>
<dbReference type="HOGENOM" id="CLU_1224526_0_0_1"/>
<dbReference type="RefSeq" id="XP_001212638.1">
    <property type="nucleotide sequence ID" value="XM_001212638.1"/>
</dbReference>
<reference evidence="3" key="1">
    <citation type="submission" date="2005-09" db="EMBL/GenBank/DDBJ databases">
        <title>Annotation of the Aspergillus terreus NIH2624 genome.</title>
        <authorList>
            <person name="Birren B.W."/>
            <person name="Lander E.S."/>
            <person name="Galagan J.E."/>
            <person name="Nusbaum C."/>
            <person name="Devon K."/>
            <person name="Henn M."/>
            <person name="Ma L.-J."/>
            <person name="Jaffe D.B."/>
            <person name="Butler J."/>
            <person name="Alvarez P."/>
            <person name="Gnerre S."/>
            <person name="Grabherr M."/>
            <person name="Kleber M."/>
            <person name="Mauceli E.W."/>
            <person name="Brockman W."/>
            <person name="Rounsley S."/>
            <person name="Young S.K."/>
            <person name="LaButti K."/>
            <person name="Pushparaj V."/>
            <person name="DeCaprio D."/>
            <person name="Crawford M."/>
            <person name="Koehrsen M."/>
            <person name="Engels R."/>
            <person name="Montgomery P."/>
            <person name="Pearson M."/>
            <person name="Howarth C."/>
            <person name="Larson L."/>
            <person name="Luoma S."/>
            <person name="White J."/>
            <person name="Alvarado L."/>
            <person name="Kodira C.D."/>
            <person name="Zeng Q."/>
            <person name="Oleary S."/>
            <person name="Yandava C."/>
            <person name="Denning D.W."/>
            <person name="Nierman W.C."/>
            <person name="Milne T."/>
            <person name="Madden K."/>
        </authorList>
    </citation>
    <scope>NUCLEOTIDE SEQUENCE [LARGE SCALE GENOMIC DNA]</scope>
    <source>
        <strain evidence="3">NIH 2624 / FGSC A1156</strain>
    </source>
</reference>
<feature type="chain" id="PRO_5004170394" description="Extracellular membrane protein CFEM domain-containing protein" evidence="1">
    <location>
        <begin position="34"/>
        <end position="226"/>
    </location>
</feature>
<name>Q0CS74_ASPTN</name>
<dbReference type="STRING" id="341663.Q0CS74"/>
<gene>
    <name evidence="2" type="ORF">ATEG_03460</name>
</gene>
<evidence type="ECO:0000256" key="1">
    <source>
        <dbReference type="SAM" id="SignalP"/>
    </source>
</evidence>
<dbReference type="EMBL" id="CH476597">
    <property type="protein sequence ID" value="EAU36734.1"/>
    <property type="molecule type" value="Genomic_DNA"/>
</dbReference>
<proteinExistence type="predicted"/>
<evidence type="ECO:0000313" key="2">
    <source>
        <dbReference type="EMBL" id="EAU36734.1"/>
    </source>
</evidence>
<dbReference type="VEuPathDB" id="FungiDB:ATEG_03460"/>
<dbReference type="OrthoDB" id="2251794at2759"/>
<sequence>MARGAVHGIMATMRTMNLLLLLGWIVSIHVASGEADLTRTDCANPQPNDCSFYKDCLEPQYRCGPSGYPIREGYKYCSKSLAVRDRMSPEGQNWVTDTMLCLQRQMVPYALERRQIGCEELGHDALVTHPKCYVDNGWCVLPISDWESDCGGGLSDVLFRSTDDQGSAFHGKGLFIALCVVDRKGPPRWKLDESLSWSSHSAEYIYVDYRDNTLKPMYIWLAAAIH</sequence>
<protein>
    <recommendedName>
        <fullName evidence="4">Extracellular membrane protein CFEM domain-containing protein</fullName>
    </recommendedName>
</protein>
<dbReference type="GeneID" id="4317516"/>
<organism evidence="2 3">
    <name type="scientific">Aspergillus terreus (strain NIH 2624 / FGSC A1156)</name>
    <dbReference type="NCBI Taxonomy" id="341663"/>
    <lineage>
        <taxon>Eukaryota</taxon>
        <taxon>Fungi</taxon>
        <taxon>Dikarya</taxon>
        <taxon>Ascomycota</taxon>
        <taxon>Pezizomycotina</taxon>
        <taxon>Eurotiomycetes</taxon>
        <taxon>Eurotiomycetidae</taxon>
        <taxon>Eurotiales</taxon>
        <taxon>Aspergillaceae</taxon>
        <taxon>Aspergillus</taxon>
        <taxon>Aspergillus subgen. Circumdati</taxon>
    </lineage>
</organism>
<evidence type="ECO:0008006" key="4">
    <source>
        <dbReference type="Google" id="ProtNLM"/>
    </source>
</evidence>
<evidence type="ECO:0000313" key="3">
    <source>
        <dbReference type="Proteomes" id="UP000007963"/>
    </source>
</evidence>
<accession>Q0CS74</accession>
<feature type="signal peptide" evidence="1">
    <location>
        <begin position="1"/>
        <end position="33"/>
    </location>
</feature>